<sequence>MSTLQQAFAIRDAQIRVVDILPGSVSDPITLECRIIDLDRLSSSYEALSYVWGDAVSKRVVDISGHKVEITQTLHTAFQELRNAQTRRTLWVDQVSINQSDDTEKAHQVELMRTIYKLCSQCLIWLGRIPTDQGFSTLDAEVALDFLHMIADRETYAASHEYERYHPLVADNERGERARKAFRALVLGGNPWWSRVWTLQEASLPLAATLHWGSLTISLETIEDAAKTMCSGWFCNIATERIAADFRDLTSNFLYPVRGLSIARLGETPLDTLMRWRYRKATDSRDKVYGLVGLIAADTLAGIPALRDVSYSISPAVLFARVTLDLIKFTEDLRPLVGARELPHVTPGNPTWAIDFASCSAIGQRQTRWWQHSHRYLRWMASKGLNSEFQVSGDETSLFLSGKFIDEVDKVSGVYTVSAEEEISDERLRESIIQSYIMLEEYQASRGSDLDIDYVGGGGTLRDAFWRTVLGNLVMEEMPRGVPMEHDMRAFEDYVNDGKHGRLTLSLHGFVPNHAFFITKMGYIGVGPSDLRERDWICVFVGGKVPFVVRSEAVEGMESVGLENCRFHLLGDAYVHGTMRGETIKRDEELSIIQLV</sequence>
<dbReference type="AlphaFoldDB" id="A0A6A5TF60"/>
<evidence type="ECO:0000259" key="1">
    <source>
        <dbReference type="Pfam" id="PF06985"/>
    </source>
</evidence>
<gene>
    <name evidence="2" type="ORF">CC80DRAFT_207245</name>
</gene>
<keyword evidence="3" id="KW-1185">Reference proteome</keyword>
<dbReference type="OrthoDB" id="3557394at2759"/>
<feature type="domain" description="Heterokaryon incompatibility" evidence="1">
    <location>
        <begin position="45"/>
        <end position="201"/>
    </location>
</feature>
<dbReference type="EMBL" id="ML977017">
    <property type="protein sequence ID" value="KAF1951453.1"/>
    <property type="molecule type" value="Genomic_DNA"/>
</dbReference>
<dbReference type="InterPro" id="IPR010730">
    <property type="entry name" value="HET"/>
</dbReference>
<accession>A0A6A5TF60</accession>
<evidence type="ECO:0000313" key="2">
    <source>
        <dbReference type="EMBL" id="KAF1951453.1"/>
    </source>
</evidence>
<dbReference type="Proteomes" id="UP000800035">
    <property type="component" value="Unassembled WGS sequence"/>
</dbReference>
<dbReference type="Pfam" id="PF26639">
    <property type="entry name" value="Het-6_barrel"/>
    <property type="match status" value="1"/>
</dbReference>
<dbReference type="InterPro" id="IPR052895">
    <property type="entry name" value="HetReg/Transcr_Mod"/>
</dbReference>
<name>A0A6A5TF60_9PLEO</name>
<reference evidence="2" key="1">
    <citation type="journal article" date="2020" name="Stud. Mycol.">
        <title>101 Dothideomycetes genomes: a test case for predicting lifestyles and emergence of pathogens.</title>
        <authorList>
            <person name="Haridas S."/>
            <person name="Albert R."/>
            <person name="Binder M."/>
            <person name="Bloem J."/>
            <person name="Labutti K."/>
            <person name="Salamov A."/>
            <person name="Andreopoulos B."/>
            <person name="Baker S."/>
            <person name="Barry K."/>
            <person name="Bills G."/>
            <person name="Bluhm B."/>
            <person name="Cannon C."/>
            <person name="Castanera R."/>
            <person name="Culley D."/>
            <person name="Daum C."/>
            <person name="Ezra D."/>
            <person name="Gonzalez J."/>
            <person name="Henrissat B."/>
            <person name="Kuo A."/>
            <person name="Liang C."/>
            <person name="Lipzen A."/>
            <person name="Lutzoni F."/>
            <person name="Magnuson J."/>
            <person name="Mondo S."/>
            <person name="Nolan M."/>
            <person name="Ohm R."/>
            <person name="Pangilinan J."/>
            <person name="Park H.-J."/>
            <person name="Ramirez L."/>
            <person name="Alfaro M."/>
            <person name="Sun H."/>
            <person name="Tritt A."/>
            <person name="Yoshinaga Y."/>
            <person name="Zwiers L.-H."/>
            <person name="Turgeon B."/>
            <person name="Goodwin S."/>
            <person name="Spatafora J."/>
            <person name="Crous P."/>
            <person name="Grigoriev I."/>
        </authorList>
    </citation>
    <scope>NUCLEOTIDE SEQUENCE</scope>
    <source>
        <strain evidence="2">CBS 675.92</strain>
    </source>
</reference>
<dbReference type="PANTHER" id="PTHR24148:SF73">
    <property type="entry name" value="HET DOMAIN PROTEIN (AFU_ORTHOLOGUE AFUA_8G01020)"/>
    <property type="match status" value="1"/>
</dbReference>
<evidence type="ECO:0000313" key="3">
    <source>
        <dbReference type="Proteomes" id="UP000800035"/>
    </source>
</evidence>
<proteinExistence type="predicted"/>
<dbReference type="Pfam" id="PF06985">
    <property type="entry name" value="HET"/>
    <property type="match status" value="1"/>
</dbReference>
<organism evidence="2 3">
    <name type="scientific">Byssothecium circinans</name>
    <dbReference type="NCBI Taxonomy" id="147558"/>
    <lineage>
        <taxon>Eukaryota</taxon>
        <taxon>Fungi</taxon>
        <taxon>Dikarya</taxon>
        <taxon>Ascomycota</taxon>
        <taxon>Pezizomycotina</taxon>
        <taxon>Dothideomycetes</taxon>
        <taxon>Pleosporomycetidae</taxon>
        <taxon>Pleosporales</taxon>
        <taxon>Massarineae</taxon>
        <taxon>Massarinaceae</taxon>
        <taxon>Byssothecium</taxon>
    </lineage>
</organism>
<protein>
    <submittedName>
        <fullName evidence="2">HET-domain-containing protein</fullName>
    </submittedName>
</protein>
<dbReference type="PANTHER" id="PTHR24148">
    <property type="entry name" value="ANKYRIN REPEAT DOMAIN-CONTAINING PROTEIN 39 HOMOLOG-RELATED"/>
    <property type="match status" value="1"/>
</dbReference>